<dbReference type="Proteomes" id="UP000054196">
    <property type="component" value="Unassembled WGS sequence"/>
</dbReference>
<evidence type="ECO:0000313" key="4">
    <source>
        <dbReference type="Proteomes" id="UP000054196"/>
    </source>
</evidence>
<organism evidence="3 4">
    <name type="scientific">Punctularia strigosozonata (strain HHB-11173)</name>
    <name type="common">White-rot fungus</name>
    <dbReference type="NCBI Taxonomy" id="741275"/>
    <lineage>
        <taxon>Eukaryota</taxon>
        <taxon>Fungi</taxon>
        <taxon>Dikarya</taxon>
        <taxon>Basidiomycota</taxon>
        <taxon>Agaricomycotina</taxon>
        <taxon>Agaricomycetes</taxon>
        <taxon>Corticiales</taxon>
        <taxon>Punctulariaceae</taxon>
        <taxon>Punctularia</taxon>
    </lineage>
</organism>
<evidence type="ECO:0000256" key="2">
    <source>
        <dbReference type="SAM" id="SignalP"/>
    </source>
</evidence>
<accession>R7S394</accession>
<keyword evidence="4" id="KW-1185">Reference proteome</keyword>
<feature type="region of interest" description="Disordered" evidence="1">
    <location>
        <begin position="122"/>
        <end position="141"/>
    </location>
</feature>
<feature type="region of interest" description="Disordered" evidence="1">
    <location>
        <begin position="164"/>
        <end position="203"/>
    </location>
</feature>
<dbReference type="OrthoDB" id="3362246at2759"/>
<dbReference type="EMBL" id="JH687552">
    <property type="protein sequence ID" value="EIN04875.1"/>
    <property type="molecule type" value="Genomic_DNA"/>
</dbReference>
<dbReference type="PANTHER" id="PTHR37487:SF2">
    <property type="entry name" value="EXPRESSED PROTEIN"/>
    <property type="match status" value="1"/>
</dbReference>
<dbReference type="KEGG" id="psq:PUNSTDRAFT_107721"/>
<name>R7S394_PUNST</name>
<sequence>MFSSFLTLAVLASGALAQTFMINTPTSAVQCQPVLLSWQGGAPPYFLSVLPGGQPSAAALEDLGEQTGTSLTWTVDIAAGTSLGLTLRDSTGALAQSGQFTVQGSSDSSCIGKNSLSSSVAGSSTAASGSSTSGSAAGTSSAVSTTVSTPAATSSAVTTTAAATSAHSTSTAPSSAATSKASTPGSSAAAGTSSSAAAPTTSSSAAAPTNVAQFGAAAVLGAAVAAMLA</sequence>
<feature type="signal peptide" evidence="2">
    <location>
        <begin position="1"/>
        <end position="17"/>
    </location>
</feature>
<dbReference type="OMA" id="NVAQCQP"/>
<dbReference type="eggNOG" id="ENOG502SQQ6">
    <property type="taxonomic scope" value="Eukaryota"/>
</dbReference>
<reference evidence="4" key="1">
    <citation type="journal article" date="2012" name="Science">
        <title>The Paleozoic origin of enzymatic lignin decomposition reconstructed from 31 fungal genomes.</title>
        <authorList>
            <person name="Floudas D."/>
            <person name="Binder M."/>
            <person name="Riley R."/>
            <person name="Barry K."/>
            <person name="Blanchette R.A."/>
            <person name="Henrissat B."/>
            <person name="Martinez A.T."/>
            <person name="Otillar R."/>
            <person name="Spatafora J.W."/>
            <person name="Yadav J.S."/>
            <person name="Aerts A."/>
            <person name="Benoit I."/>
            <person name="Boyd A."/>
            <person name="Carlson A."/>
            <person name="Copeland A."/>
            <person name="Coutinho P.M."/>
            <person name="de Vries R.P."/>
            <person name="Ferreira P."/>
            <person name="Findley K."/>
            <person name="Foster B."/>
            <person name="Gaskell J."/>
            <person name="Glotzer D."/>
            <person name="Gorecki P."/>
            <person name="Heitman J."/>
            <person name="Hesse C."/>
            <person name="Hori C."/>
            <person name="Igarashi K."/>
            <person name="Jurgens J.A."/>
            <person name="Kallen N."/>
            <person name="Kersten P."/>
            <person name="Kohler A."/>
            <person name="Kuees U."/>
            <person name="Kumar T.K.A."/>
            <person name="Kuo A."/>
            <person name="LaButti K."/>
            <person name="Larrondo L.F."/>
            <person name="Lindquist E."/>
            <person name="Ling A."/>
            <person name="Lombard V."/>
            <person name="Lucas S."/>
            <person name="Lundell T."/>
            <person name="Martin R."/>
            <person name="McLaughlin D.J."/>
            <person name="Morgenstern I."/>
            <person name="Morin E."/>
            <person name="Murat C."/>
            <person name="Nagy L.G."/>
            <person name="Nolan M."/>
            <person name="Ohm R.A."/>
            <person name="Patyshakuliyeva A."/>
            <person name="Rokas A."/>
            <person name="Ruiz-Duenas F.J."/>
            <person name="Sabat G."/>
            <person name="Salamov A."/>
            <person name="Samejima M."/>
            <person name="Schmutz J."/>
            <person name="Slot J.C."/>
            <person name="St John F."/>
            <person name="Stenlid J."/>
            <person name="Sun H."/>
            <person name="Sun S."/>
            <person name="Syed K."/>
            <person name="Tsang A."/>
            <person name="Wiebenga A."/>
            <person name="Young D."/>
            <person name="Pisabarro A."/>
            <person name="Eastwood D.C."/>
            <person name="Martin F."/>
            <person name="Cullen D."/>
            <person name="Grigoriev I.V."/>
            <person name="Hibbett D.S."/>
        </authorList>
    </citation>
    <scope>NUCLEOTIDE SEQUENCE [LARGE SCALE GENOMIC DNA]</scope>
    <source>
        <strain evidence="4">HHB-11173 SS5</strain>
    </source>
</reference>
<dbReference type="PANTHER" id="PTHR37487">
    <property type="entry name" value="CHROMOSOME 1, WHOLE GENOME SHOTGUN SEQUENCE"/>
    <property type="match status" value="1"/>
</dbReference>
<dbReference type="GeneID" id="18876116"/>
<proteinExistence type="predicted"/>
<protein>
    <submittedName>
        <fullName evidence="3">Uncharacterized protein</fullName>
    </submittedName>
</protein>
<dbReference type="HOGENOM" id="CLU_063099_1_0_1"/>
<evidence type="ECO:0000313" key="3">
    <source>
        <dbReference type="EMBL" id="EIN04875.1"/>
    </source>
</evidence>
<evidence type="ECO:0000256" key="1">
    <source>
        <dbReference type="SAM" id="MobiDB-lite"/>
    </source>
</evidence>
<feature type="chain" id="PRO_5004455466" evidence="2">
    <location>
        <begin position="18"/>
        <end position="229"/>
    </location>
</feature>
<dbReference type="RefSeq" id="XP_007387798.1">
    <property type="nucleotide sequence ID" value="XM_007387736.1"/>
</dbReference>
<keyword evidence="2" id="KW-0732">Signal</keyword>
<gene>
    <name evidence="3" type="ORF">PUNSTDRAFT_107721</name>
</gene>
<dbReference type="AlphaFoldDB" id="R7S394"/>